<organism evidence="1 2">
    <name type="scientific">Stylosanthes scabra</name>
    <dbReference type="NCBI Taxonomy" id="79078"/>
    <lineage>
        <taxon>Eukaryota</taxon>
        <taxon>Viridiplantae</taxon>
        <taxon>Streptophyta</taxon>
        <taxon>Embryophyta</taxon>
        <taxon>Tracheophyta</taxon>
        <taxon>Spermatophyta</taxon>
        <taxon>Magnoliopsida</taxon>
        <taxon>eudicotyledons</taxon>
        <taxon>Gunneridae</taxon>
        <taxon>Pentapetalae</taxon>
        <taxon>rosids</taxon>
        <taxon>fabids</taxon>
        <taxon>Fabales</taxon>
        <taxon>Fabaceae</taxon>
        <taxon>Papilionoideae</taxon>
        <taxon>50 kb inversion clade</taxon>
        <taxon>dalbergioids sensu lato</taxon>
        <taxon>Dalbergieae</taxon>
        <taxon>Pterocarpus clade</taxon>
        <taxon>Stylosanthes</taxon>
    </lineage>
</organism>
<evidence type="ECO:0000313" key="1">
    <source>
        <dbReference type="EMBL" id="MED6176786.1"/>
    </source>
</evidence>
<dbReference type="EMBL" id="JASCZI010152877">
    <property type="protein sequence ID" value="MED6176786.1"/>
    <property type="molecule type" value="Genomic_DNA"/>
</dbReference>
<sequence length="71" mass="8236">MEEMFFIRLYPNCVTNRCEDGIWFQSQSPVVFQHPRVSTLRELQQVMLSNLGGRFKEIKEETGVDASVAIE</sequence>
<evidence type="ECO:0000313" key="2">
    <source>
        <dbReference type="Proteomes" id="UP001341840"/>
    </source>
</evidence>
<name>A0ABU6VWG5_9FABA</name>
<keyword evidence="2" id="KW-1185">Reference proteome</keyword>
<proteinExistence type="predicted"/>
<dbReference type="Proteomes" id="UP001341840">
    <property type="component" value="Unassembled WGS sequence"/>
</dbReference>
<gene>
    <name evidence="1" type="ORF">PIB30_091637</name>
</gene>
<reference evidence="1 2" key="1">
    <citation type="journal article" date="2023" name="Plants (Basel)">
        <title>Bridging the Gap: Combining Genomics and Transcriptomics Approaches to Understand Stylosanthes scabra, an Orphan Legume from the Brazilian Caatinga.</title>
        <authorList>
            <person name="Ferreira-Neto J.R.C."/>
            <person name="da Silva M.D."/>
            <person name="Binneck E."/>
            <person name="de Melo N.F."/>
            <person name="da Silva R.H."/>
            <person name="de Melo A.L.T.M."/>
            <person name="Pandolfi V."/>
            <person name="Bustamante F.O."/>
            <person name="Brasileiro-Vidal A.C."/>
            <person name="Benko-Iseppon A.M."/>
        </authorList>
    </citation>
    <scope>NUCLEOTIDE SEQUENCE [LARGE SCALE GENOMIC DNA]</scope>
    <source>
        <tissue evidence="1">Leaves</tissue>
    </source>
</reference>
<accession>A0ABU6VWG5</accession>
<protein>
    <submittedName>
        <fullName evidence="1">Uncharacterized protein</fullName>
    </submittedName>
</protein>
<comment type="caution">
    <text evidence="1">The sequence shown here is derived from an EMBL/GenBank/DDBJ whole genome shotgun (WGS) entry which is preliminary data.</text>
</comment>